<name>A0AC34G5U0_9BILA</name>
<evidence type="ECO:0000313" key="1">
    <source>
        <dbReference type="Proteomes" id="UP000887579"/>
    </source>
</evidence>
<dbReference type="WBParaSite" id="ES5_v2.g25111.t1">
    <property type="protein sequence ID" value="ES5_v2.g25111.t1"/>
    <property type="gene ID" value="ES5_v2.g25111"/>
</dbReference>
<reference evidence="2" key="1">
    <citation type="submission" date="2022-11" db="UniProtKB">
        <authorList>
            <consortium name="WormBaseParasite"/>
        </authorList>
    </citation>
    <scope>IDENTIFICATION</scope>
</reference>
<dbReference type="Proteomes" id="UP000887579">
    <property type="component" value="Unplaced"/>
</dbReference>
<protein>
    <submittedName>
        <fullName evidence="2">Uncharacterized protein</fullName>
    </submittedName>
</protein>
<organism evidence="1 2">
    <name type="scientific">Panagrolaimus sp. ES5</name>
    <dbReference type="NCBI Taxonomy" id="591445"/>
    <lineage>
        <taxon>Eukaryota</taxon>
        <taxon>Metazoa</taxon>
        <taxon>Ecdysozoa</taxon>
        <taxon>Nematoda</taxon>
        <taxon>Chromadorea</taxon>
        <taxon>Rhabditida</taxon>
        <taxon>Tylenchina</taxon>
        <taxon>Panagrolaimomorpha</taxon>
        <taxon>Panagrolaimoidea</taxon>
        <taxon>Panagrolaimidae</taxon>
        <taxon>Panagrolaimus</taxon>
    </lineage>
</organism>
<accession>A0AC34G5U0</accession>
<evidence type="ECO:0000313" key="2">
    <source>
        <dbReference type="WBParaSite" id="ES5_v2.g25111.t1"/>
    </source>
</evidence>
<proteinExistence type="predicted"/>
<sequence length="87" mass="9872">MTSSTIKLSFFDADGARVHHKRFAITDDSFAVAAAIHNGLDLLDIGAIPCQLNMIEQKRGSDRKFQVRMDDLMELDHKYTFCDPQLE</sequence>